<dbReference type="InterPro" id="IPR036815">
    <property type="entry name" value="14-3-3_dom_sf"/>
</dbReference>
<feature type="compositionally biased region" description="Pro residues" evidence="1">
    <location>
        <begin position="456"/>
        <end position="466"/>
    </location>
</feature>
<name>A0A0D2B6N2_9PEZI</name>
<dbReference type="Gene3D" id="1.20.190.20">
    <property type="entry name" value="14-3-3 domain"/>
    <property type="match status" value="1"/>
</dbReference>
<dbReference type="Proteomes" id="UP000053259">
    <property type="component" value="Unassembled WGS sequence"/>
</dbReference>
<keyword evidence="3" id="KW-1185">Reference proteome</keyword>
<feature type="compositionally biased region" description="Polar residues" evidence="1">
    <location>
        <begin position="182"/>
        <end position="192"/>
    </location>
</feature>
<proteinExistence type="predicted"/>
<dbReference type="AlphaFoldDB" id="A0A0D2B6N2"/>
<feature type="region of interest" description="Disordered" evidence="1">
    <location>
        <begin position="124"/>
        <end position="216"/>
    </location>
</feature>
<evidence type="ECO:0008006" key="4">
    <source>
        <dbReference type="Google" id="ProtNLM"/>
    </source>
</evidence>
<gene>
    <name evidence="2" type="ORF">PV09_02569</name>
</gene>
<dbReference type="STRING" id="253628.A0A0D2B6N2"/>
<accession>A0A0D2B6N2</accession>
<feature type="region of interest" description="Disordered" evidence="1">
    <location>
        <begin position="322"/>
        <end position="550"/>
    </location>
</feature>
<dbReference type="SUPFAM" id="SSF48445">
    <property type="entry name" value="14-3-3 protein"/>
    <property type="match status" value="1"/>
</dbReference>
<sequence length="550" mass="59512">MASSDVDQKYLGRIADASAPIAPLVSKALYQLLGLSVVLAKKLYRARKLRKLDTSRDTKSLQLYHQIIWLSREGLSILELSVMPYAGNGELGAECQVLVTKLRASFHHIFCLFHNNPPITTVSAYSSKRSTSQPLSPKHDNGQRRRRGSSGGSPQEKRENNTPKRGSRESKGKRQTLRDNIDSITSDASFLTNPYAGVQPGTTPPPGLTPSMPPGFAPLPPKPSAFLLPAIDFVPNTATYFRAASNIATLRLPGAHPLRLSVAIEHAAFLWDCVHDHSGSRSLARRAIRSLRDGEDIGITDEQYDDAADMVGVLGRMMKRKSWEGTPKPGAETSPPSAEPPSATKPVTGDPFPQTYPPPAPEPTLTSDLTPATPSKKMNVYRDVETVPSGFDGSPGGTPSSPAQERRGSRGSRHTRTGSKSTGQTVTPRDRKTTRDRASSFGDGMAPVRDARRSPDLPPAPPPKDPSPSMRSTSKQSTPRRDAPAQISPRDRIPTTPQRPSRPSTSGRTPSTPLKYPRPMEVSPKYPGGRLQEATAASGYHTDEGYGDSS</sequence>
<dbReference type="GeneID" id="27310542"/>
<dbReference type="EMBL" id="KN847534">
    <property type="protein sequence ID" value="KIW06899.1"/>
    <property type="molecule type" value="Genomic_DNA"/>
</dbReference>
<evidence type="ECO:0000256" key="1">
    <source>
        <dbReference type="SAM" id="MobiDB-lite"/>
    </source>
</evidence>
<dbReference type="RefSeq" id="XP_016216768.1">
    <property type="nucleotide sequence ID" value="XM_016355632.1"/>
</dbReference>
<evidence type="ECO:0000313" key="2">
    <source>
        <dbReference type="EMBL" id="KIW06899.1"/>
    </source>
</evidence>
<evidence type="ECO:0000313" key="3">
    <source>
        <dbReference type="Proteomes" id="UP000053259"/>
    </source>
</evidence>
<feature type="compositionally biased region" description="Polar residues" evidence="1">
    <location>
        <begin position="124"/>
        <end position="135"/>
    </location>
</feature>
<feature type="compositionally biased region" description="Low complexity" evidence="1">
    <location>
        <begin position="494"/>
        <end position="513"/>
    </location>
</feature>
<feature type="compositionally biased region" description="Pro residues" evidence="1">
    <location>
        <begin position="202"/>
        <end position="216"/>
    </location>
</feature>
<protein>
    <recommendedName>
        <fullName evidence="4">14-3-3 domain-containing protein</fullName>
    </recommendedName>
</protein>
<dbReference type="OrthoDB" id="5370350at2759"/>
<organism evidence="2 3">
    <name type="scientific">Verruconis gallopava</name>
    <dbReference type="NCBI Taxonomy" id="253628"/>
    <lineage>
        <taxon>Eukaryota</taxon>
        <taxon>Fungi</taxon>
        <taxon>Dikarya</taxon>
        <taxon>Ascomycota</taxon>
        <taxon>Pezizomycotina</taxon>
        <taxon>Dothideomycetes</taxon>
        <taxon>Pleosporomycetidae</taxon>
        <taxon>Venturiales</taxon>
        <taxon>Sympoventuriaceae</taxon>
        <taxon>Verruconis</taxon>
    </lineage>
</organism>
<feature type="compositionally biased region" description="Basic and acidic residues" evidence="1">
    <location>
        <begin position="428"/>
        <end position="438"/>
    </location>
</feature>
<dbReference type="HOGENOM" id="CLU_036650_1_1_1"/>
<dbReference type="VEuPathDB" id="FungiDB:PV09_02569"/>
<feature type="compositionally biased region" description="Basic and acidic residues" evidence="1">
    <location>
        <begin position="155"/>
        <end position="181"/>
    </location>
</feature>
<feature type="compositionally biased region" description="Low complexity" evidence="1">
    <location>
        <begin position="331"/>
        <end position="344"/>
    </location>
</feature>
<reference evidence="2 3" key="1">
    <citation type="submission" date="2015-01" db="EMBL/GenBank/DDBJ databases">
        <title>The Genome Sequence of Ochroconis gallopava CBS43764.</title>
        <authorList>
            <consortium name="The Broad Institute Genomics Platform"/>
            <person name="Cuomo C."/>
            <person name="de Hoog S."/>
            <person name="Gorbushina A."/>
            <person name="Stielow B."/>
            <person name="Teixiera M."/>
            <person name="Abouelleil A."/>
            <person name="Chapman S.B."/>
            <person name="Priest M."/>
            <person name="Young S.K."/>
            <person name="Wortman J."/>
            <person name="Nusbaum C."/>
            <person name="Birren B."/>
        </authorList>
    </citation>
    <scope>NUCLEOTIDE SEQUENCE [LARGE SCALE GENOMIC DNA]</scope>
    <source>
        <strain evidence="2 3">CBS 43764</strain>
    </source>
</reference>
<dbReference type="InParanoid" id="A0A0D2B6N2"/>
<feature type="compositionally biased region" description="Basic and acidic residues" evidence="1">
    <location>
        <begin position="479"/>
        <end position="493"/>
    </location>
</feature>